<dbReference type="GO" id="GO:0008289">
    <property type="term" value="F:lipid binding"/>
    <property type="evidence" value="ECO:0007669"/>
    <property type="project" value="UniProtKB-KW"/>
</dbReference>
<evidence type="ECO:0000313" key="2">
    <source>
        <dbReference type="EMBL" id="ENZ13214.1"/>
    </source>
</evidence>
<dbReference type="Gene3D" id="3.30.1180.10">
    <property type="match status" value="1"/>
</dbReference>
<dbReference type="Gene3D" id="2.20.28.50">
    <property type="entry name" value="degv family protein"/>
    <property type="match status" value="1"/>
</dbReference>
<dbReference type="InterPro" id="IPR043168">
    <property type="entry name" value="DegV_C"/>
</dbReference>
<dbReference type="Gene3D" id="3.40.50.10440">
    <property type="entry name" value="Dihydroxyacetone kinase, domain 1"/>
    <property type="match status" value="1"/>
</dbReference>
<dbReference type="GeneID" id="57960659"/>
<dbReference type="EMBL" id="AGYR01000035">
    <property type="protein sequence ID" value="ENZ13214.1"/>
    <property type="molecule type" value="Genomic_DNA"/>
</dbReference>
<proteinExistence type="predicted"/>
<dbReference type="InterPro" id="IPR003797">
    <property type="entry name" value="DegV"/>
</dbReference>
<gene>
    <name evidence="2" type="ORF">HMPREF1090_03151</name>
</gene>
<organism evidence="2 3">
    <name type="scientific">[Clostridium] clostridioforme 90A8</name>
    <dbReference type="NCBI Taxonomy" id="999408"/>
    <lineage>
        <taxon>Bacteria</taxon>
        <taxon>Bacillati</taxon>
        <taxon>Bacillota</taxon>
        <taxon>Clostridia</taxon>
        <taxon>Lachnospirales</taxon>
        <taxon>Lachnospiraceae</taxon>
        <taxon>Enterocloster</taxon>
    </lineage>
</organism>
<dbReference type="Pfam" id="PF02645">
    <property type="entry name" value="DegV"/>
    <property type="match status" value="1"/>
</dbReference>
<dbReference type="PANTHER" id="PTHR33434">
    <property type="entry name" value="DEGV DOMAIN-CONTAINING PROTEIN DR_1986-RELATED"/>
    <property type="match status" value="1"/>
</dbReference>
<dbReference type="SUPFAM" id="SSF82549">
    <property type="entry name" value="DAK1/DegV-like"/>
    <property type="match status" value="1"/>
</dbReference>
<evidence type="ECO:0000256" key="1">
    <source>
        <dbReference type="ARBA" id="ARBA00023121"/>
    </source>
</evidence>
<reference evidence="2 3" key="1">
    <citation type="submission" date="2013-01" db="EMBL/GenBank/DDBJ databases">
        <title>The Genome Sequence of Clostridium clostridioforme 90A8.</title>
        <authorList>
            <consortium name="The Broad Institute Genome Sequencing Platform"/>
            <person name="Earl A."/>
            <person name="Ward D."/>
            <person name="Feldgarden M."/>
            <person name="Gevers D."/>
            <person name="Courvalin P."/>
            <person name="Lambert T."/>
            <person name="Walker B."/>
            <person name="Young S.K."/>
            <person name="Zeng Q."/>
            <person name="Gargeya S."/>
            <person name="Fitzgerald M."/>
            <person name="Haas B."/>
            <person name="Abouelleil A."/>
            <person name="Alvarado L."/>
            <person name="Arachchi H.M."/>
            <person name="Berlin A.M."/>
            <person name="Chapman S.B."/>
            <person name="Dewar J."/>
            <person name="Goldberg J."/>
            <person name="Griggs A."/>
            <person name="Gujja S."/>
            <person name="Hansen M."/>
            <person name="Howarth C."/>
            <person name="Imamovic A."/>
            <person name="Larimer J."/>
            <person name="McCowan C."/>
            <person name="Murphy C."/>
            <person name="Neiman D."/>
            <person name="Pearson M."/>
            <person name="Priest M."/>
            <person name="Roberts A."/>
            <person name="Saif S."/>
            <person name="Shea T."/>
            <person name="Sisk P."/>
            <person name="Sykes S."/>
            <person name="Wortman J."/>
            <person name="Nusbaum C."/>
            <person name="Birren B."/>
        </authorList>
    </citation>
    <scope>NUCLEOTIDE SEQUENCE [LARGE SCALE GENOMIC DNA]</scope>
    <source>
        <strain evidence="2 3">90A8</strain>
    </source>
</reference>
<dbReference type="PANTHER" id="PTHR33434:SF2">
    <property type="entry name" value="FATTY ACID-BINDING PROTEIN TM_1468"/>
    <property type="match status" value="1"/>
</dbReference>
<dbReference type="AlphaFoldDB" id="A0A0E2H9T8"/>
<dbReference type="InterPro" id="IPR050270">
    <property type="entry name" value="DegV_domain_contain"/>
</dbReference>
<name>A0A0E2H9T8_9FIRM</name>
<dbReference type="NCBIfam" id="TIGR00762">
    <property type="entry name" value="DegV"/>
    <property type="match status" value="1"/>
</dbReference>
<dbReference type="HOGENOM" id="CLU_048251_2_1_9"/>
<dbReference type="PATRIC" id="fig|999408.3.peg.3409"/>
<protein>
    <submittedName>
        <fullName evidence="2">DegV family EDD domain-containing protein</fullName>
    </submittedName>
</protein>
<accession>A0A0E2H9T8</accession>
<evidence type="ECO:0000313" key="3">
    <source>
        <dbReference type="Proteomes" id="UP000013085"/>
    </source>
</evidence>
<dbReference type="RefSeq" id="WP_002587623.1">
    <property type="nucleotide sequence ID" value="NZ_KB850977.1"/>
</dbReference>
<sequence>MTYKIIGDSCLDLTEDMKKDPRFQMIPLTLQVGSAQVVDDETFDQKRFIEMVKACPECPKTACPSPETFKAAFAKADAEAVFVITLSSHLSGSYNSAAVAKKLYEEEMAEKGMAEQAKKVAVIDSLSASSGELNIALFIQNLCDSGLEFDEVVEKTLAYRDGMNTYFVLESLDTLRKNGRLSGLQAFFATALNIKPVMGADTGTIIKLDQARGMNKALHRMCDIAVKEVVDAAGKIAVVCHVNNPERAEYVKNELAKRVGFKKIVVTNAAGVATVYANDGGIVLAV</sequence>
<dbReference type="PROSITE" id="PS51482">
    <property type="entry name" value="DEGV"/>
    <property type="match status" value="1"/>
</dbReference>
<dbReference type="Proteomes" id="UP000013085">
    <property type="component" value="Unassembled WGS sequence"/>
</dbReference>
<comment type="caution">
    <text evidence="2">The sequence shown here is derived from an EMBL/GenBank/DDBJ whole genome shotgun (WGS) entry which is preliminary data.</text>
</comment>
<keyword evidence="1" id="KW-0446">Lipid-binding</keyword>